<dbReference type="AlphaFoldDB" id="A0AAD3CY97"/>
<dbReference type="GO" id="GO:0005737">
    <property type="term" value="C:cytoplasm"/>
    <property type="evidence" value="ECO:0007669"/>
    <property type="project" value="UniProtKB-ARBA"/>
</dbReference>
<accession>A0AAD3CY97</accession>
<dbReference type="PROSITE" id="PS50054">
    <property type="entry name" value="TYR_PHOSPHATASE_DUAL"/>
    <property type="match status" value="1"/>
</dbReference>
<keyword evidence="5" id="KW-0904">Protein phosphatase</keyword>
<evidence type="ECO:0000259" key="11">
    <source>
        <dbReference type="PROSITE" id="PS50056"/>
    </source>
</evidence>
<keyword evidence="8" id="KW-0636">Prenylation</keyword>
<keyword evidence="3" id="KW-0488">Methylation</keyword>
<comment type="catalytic activity">
    <reaction evidence="9">
        <text>O-phospho-L-tyrosyl-[protein] + H2O = L-tyrosyl-[protein] + phosphate</text>
        <dbReference type="Rhea" id="RHEA:10684"/>
        <dbReference type="Rhea" id="RHEA-COMP:10136"/>
        <dbReference type="Rhea" id="RHEA-COMP:20101"/>
        <dbReference type="ChEBI" id="CHEBI:15377"/>
        <dbReference type="ChEBI" id="CHEBI:43474"/>
        <dbReference type="ChEBI" id="CHEBI:46858"/>
        <dbReference type="ChEBI" id="CHEBI:61978"/>
        <dbReference type="EC" id="3.1.3.48"/>
    </reaction>
</comment>
<dbReference type="GO" id="GO:0004725">
    <property type="term" value="F:protein tyrosine phosphatase activity"/>
    <property type="evidence" value="ECO:0007669"/>
    <property type="project" value="UniProtKB-EC"/>
</dbReference>
<evidence type="ECO:0000256" key="6">
    <source>
        <dbReference type="ARBA" id="ARBA00023157"/>
    </source>
</evidence>
<comment type="caution">
    <text evidence="12">The sequence shown here is derived from an EMBL/GenBank/DDBJ whole genome shotgun (WGS) entry which is preliminary data.</text>
</comment>
<dbReference type="InterPro" id="IPR057023">
    <property type="entry name" value="PTP-SAK"/>
</dbReference>
<dbReference type="PROSITE" id="PS50056">
    <property type="entry name" value="TYR_PHOSPHATASE_2"/>
    <property type="match status" value="1"/>
</dbReference>
<feature type="domain" description="Tyrosine-protein phosphatase" evidence="10">
    <location>
        <begin position="16"/>
        <end position="172"/>
    </location>
</feature>
<feature type="domain" description="Tyrosine specific protein phosphatases" evidence="11">
    <location>
        <begin position="89"/>
        <end position="159"/>
    </location>
</feature>
<dbReference type="Pfam" id="PF22784">
    <property type="entry name" value="PTP-SAK"/>
    <property type="match status" value="1"/>
</dbReference>
<sequence length="180" mass="20004">MKEAAGSIMIGSKPTLITDTTTPMKFLIMDAPRSTNLHLYIKECKKHNVTDVVRICEPTYNKSDLLNAGIQLHEMPYPDGHSPPDEVLDRWLELVHERFFVNSTSNSPAIAAHCVAGLGRAPVLVAIALIEFGKMDPVEAVVMIRKHRRGAINNQQLNFLETYQRRFKNTSGGGGCCIVM</sequence>
<keyword evidence="7" id="KW-0449">Lipoprotein</keyword>
<organism evidence="12 13">
    <name type="scientific">Chaetoceros tenuissimus</name>
    <dbReference type="NCBI Taxonomy" id="426638"/>
    <lineage>
        <taxon>Eukaryota</taxon>
        <taxon>Sar</taxon>
        <taxon>Stramenopiles</taxon>
        <taxon>Ochrophyta</taxon>
        <taxon>Bacillariophyta</taxon>
        <taxon>Coscinodiscophyceae</taxon>
        <taxon>Chaetocerotophycidae</taxon>
        <taxon>Chaetocerotales</taxon>
        <taxon>Chaetocerotaceae</taxon>
        <taxon>Chaetoceros</taxon>
    </lineage>
</organism>
<dbReference type="InterPro" id="IPR020422">
    <property type="entry name" value="TYR_PHOSPHATASE_DUAL_dom"/>
</dbReference>
<dbReference type="CDD" id="cd14500">
    <property type="entry name" value="PTP-IVa"/>
    <property type="match status" value="1"/>
</dbReference>
<dbReference type="Gene3D" id="3.90.190.10">
    <property type="entry name" value="Protein tyrosine phosphatase superfamily"/>
    <property type="match status" value="1"/>
</dbReference>
<evidence type="ECO:0000256" key="1">
    <source>
        <dbReference type="ARBA" id="ARBA00009580"/>
    </source>
</evidence>
<reference evidence="12 13" key="1">
    <citation type="journal article" date="2021" name="Sci. Rep.">
        <title>The genome of the diatom Chaetoceros tenuissimus carries an ancient integrated fragment of an extant virus.</title>
        <authorList>
            <person name="Hongo Y."/>
            <person name="Kimura K."/>
            <person name="Takaki Y."/>
            <person name="Yoshida Y."/>
            <person name="Baba S."/>
            <person name="Kobayashi G."/>
            <person name="Nagasaki K."/>
            <person name="Hano T."/>
            <person name="Tomaru Y."/>
        </authorList>
    </citation>
    <scope>NUCLEOTIDE SEQUENCE [LARGE SCALE GENOMIC DNA]</scope>
    <source>
        <strain evidence="12 13">NIES-3715</strain>
    </source>
</reference>
<dbReference type="EC" id="3.1.3.48" evidence="2"/>
<dbReference type="FunFam" id="3.90.190.10:FF:000086">
    <property type="entry name" value="Protein tyrosine phosphatase-like protein"/>
    <property type="match status" value="1"/>
</dbReference>
<evidence type="ECO:0000256" key="2">
    <source>
        <dbReference type="ARBA" id="ARBA00013064"/>
    </source>
</evidence>
<gene>
    <name evidence="12" type="ORF">CTEN210_10635</name>
</gene>
<proteinExistence type="inferred from homology"/>
<keyword evidence="13" id="KW-1185">Reference proteome</keyword>
<evidence type="ECO:0000313" key="12">
    <source>
        <dbReference type="EMBL" id="GFH54159.1"/>
    </source>
</evidence>
<keyword evidence="4" id="KW-0378">Hydrolase</keyword>
<evidence type="ECO:0000256" key="9">
    <source>
        <dbReference type="ARBA" id="ARBA00051722"/>
    </source>
</evidence>
<dbReference type="SMART" id="SM00404">
    <property type="entry name" value="PTPc_motif"/>
    <property type="match status" value="1"/>
</dbReference>
<dbReference type="EMBL" id="BLLK01000047">
    <property type="protein sequence ID" value="GFH54159.1"/>
    <property type="molecule type" value="Genomic_DNA"/>
</dbReference>
<dbReference type="InterPro" id="IPR029021">
    <property type="entry name" value="Prot-tyrosine_phosphatase-like"/>
</dbReference>
<dbReference type="InterPro" id="IPR003595">
    <property type="entry name" value="Tyr_Pase_cat"/>
</dbReference>
<evidence type="ECO:0000256" key="3">
    <source>
        <dbReference type="ARBA" id="ARBA00022481"/>
    </source>
</evidence>
<evidence type="ECO:0000256" key="8">
    <source>
        <dbReference type="ARBA" id="ARBA00023289"/>
    </source>
</evidence>
<evidence type="ECO:0000313" key="13">
    <source>
        <dbReference type="Proteomes" id="UP001054902"/>
    </source>
</evidence>
<evidence type="ECO:0000256" key="7">
    <source>
        <dbReference type="ARBA" id="ARBA00023288"/>
    </source>
</evidence>
<name>A0AAD3CY97_9STRA</name>
<dbReference type="PANTHER" id="PTHR23339">
    <property type="entry name" value="TYROSINE SPECIFIC PROTEIN PHOSPHATASE AND DUAL SPECIFICITY PROTEIN PHOSPHATASE"/>
    <property type="match status" value="1"/>
</dbReference>
<dbReference type="Proteomes" id="UP001054902">
    <property type="component" value="Unassembled WGS sequence"/>
</dbReference>
<comment type="similarity">
    <text evidence="1">Belongs to the protein-tyrosine phosphatase family.</text>
</comment>
<dbReference type="InterPro" id="IPR050561">
    <property type="entry name" value="PTP"/>
</dbReference>
<dbReference type="InterPro" id="IPR000387">
    <property type="entry name" value="Tyr_Pase_dom"/>
</dbReference>
<dbReference type="SUPFAM" id="SSF52799">
    <property type="entry name" value="(Phosphotyrosine protein) phosphatases II"/>
    <property type="match status" value="1"/>
</dbReference>
<protein>
    <recommendedName>
        <fullName evidence="2">protein-tyrosine-phosphatase</fullName>
        <ecNumber evidence="2">3.1.3.48</ecNumber>
    </recommendedName>
</protein>
<evidence type="ECO:0000256" key="4">
    <source>
        <dbReference type="ARBA" id="ARBA00022801"/>
    </source>
</evidence>
<evidence type="ECO:0000259" key="10">
    <source>
        <dbReference type="PROSITE" id="PS50054"/>
    </source>
</evidence>
<keyword evidence="6" id="KW-1015">Disulfide bond</keyword>
<evidence type="ECO:0000256" key="5">
    <source>
        <dbReference type="ARBA" id="ARBA00022912"/>
    </source>
</evidence>